<organism evidence="1 2">
    <name type="scientific">Liquorilactobacillus uvarum DSM 19971</name>
    <dbReference type="NCBI Taxonomy" id="1423812"/>
    <lineage>
        <taxon>Bacteria</taxon>
        <taxon>Bacillati</taxon>
        <taxon>Bacillota</taxon>
        <taxon>Bacilli</taxon>
        <taxon>Lactobacillales</taxon>
        <taxon>Lactobacillaceae</taxon>
        <taxon>Liquorilactobacillus</taxon>
    </lineage>
</organism>
<dbReference type="PATRIC" id="fig|1423812.3.peg.2188"/>
<gene>
    <name evidence="1" type="ORF">FD20_GL002059</name>
</gene>
<accession>A0A0R1Q077</accession>
<dbReference type="AlphaFoldDB" id="A0A0R1Q077"/>
<proteinExistence type="predicted"/>
<reference evidence="1 2" key="1">
    <citation type="journal article" date="2015" name="Genome Announc.">
        <title>Expanding the biotechnology potential of lactobacilli through comparative genomics of 213 strains and associated genera.</title>
        <authorList>
            <person name="Sun Z."/>
            <person name="Harris H.M."/>
            <person name="McCann A."/>
            <person name="Guo C."/>
            <person name="Argimon S."/>
            <person name="Zhang W."/>
            <person name="Yang X."/>
            <person name="Jeffery I.B."/>
            <person name="Cooney J.C."/>
            <person name="Kagawa T.F."/>
            <person name="Liu W."/>
            <person name="Song Y."/>
            <person name="Salvetti E."/>
            <person name="Wrobel A."/>
            <person name="Rasinkangas P."/>
            <person name="Parkhill J."/>
            <person name="Rea M.C."/>
            <person name="O'Sullivan O."/>
            <person name="Ritari J."/>
            <person name="Douillard F.P."/>
            <person name="Paul Ross R."/>
            <person name="Yang R."/>
            <person name="Briner A.E."/>
            <person name="Felis G.E."/>
            <person name="de Vos W.M."/>
            <person name="Barrangou R."/>
            <person name="Klaenhammer T.R."/>
            <person name="Caufield P.W."/>
            <person name="Cui Y."/>
            <person name="Zhang H."/>
            <person name="O'Toole P.W."/>
        </authorList>
    </citation>
    <scope>NUCLEOTIDE SEQUENCE [LARGE SCALE GENOMIC DNA]</scope>
    <source>
        <strain evidence="1 2">DSM 19971</strain>
    </source>
</reference>
<dbReference type="STRING" id="1423812.FD20_GL002059"/>
<name>A0A0R1Q077_9LACO</name>
<protein>
    <submittedName>
        <fullName evidence="1">Uncharacterized protein</fullName>
    </submittedName>
</protein>
<comment type="caution">
    <text evidence="1">The sequence shown here is derived from an EMBL/GenBank/DDBJ whole genome shotgun (WGS) entry which is preliminary data.</text>
</comment>
<evidence type="ECO:0000313" key="2">
    <source>
        <dbReference type="Proteomes" id="UP000051155"/>
    </source>
</evidence>
<dbReference type="EMBL" id="AZEG01000006">
    <property type="protein sequence ID" value="KRL38111.1"/>
    <property type="molecule type" value="Genomic_DNA"/>
</dbReference>
<dbReference type="Proteomes" id="UP000051155">
    <property type="component" value="Unassembled WGS sequence"/>
</dbReference>
<sequence length="142" mass="16110">MELPLINIKSEIQYREIMSHFYQLQSQNTDLTESGLLQSLLVPTRPIDQSQLIKKLSLESNLTYRVLITDDLTPAQKNKFTKTVHFLNNPSAPIICGHWSSFYILLVPLHPHAEEIIQKVRSECSAHFADSGHVAPILVFGT</sequence>
<keyword evidence="2" id="KW-1185">Reference proteome</keyword>
<evidence type="ECO:0000313" key="1">
    <source>
        <dbReference type="EMBL" id="KRL38111.1"/>
    </source>
</evidence>